<dbReference type="FunFam" id="3.40.50.300:FF:000338">
    <property type="entry name" value="GPN-loop GTPase 2"/>
    <property type="match status" value="1"/>
</dbReference>
<feature type="domain" description="DUF7729" evidence="6">
    <location>
        <begin position="309"/>
        <end position="438"/>
    </location>
</feature>
<dbReference type="Proteomes" id="UP001217754">
    <property type="component" value="Chromosome 4"/>
</dbReference>
<evidence type="ECO:0000313" key="8">
    <source>
        <dbReference type="Proteomes" id="UP001217754"/>
    </source>
</evidence>
<dbReference type="SUPFAM" id="SSF52540">
    <property type="entry name" value="P-loop containing nucleoside triphosphate hydrolases"/>
    <property type="match status" value="1"/>
</dbReference>
<organism evidence="7 8">
    <name type="scientific">Malassezia japonica</name>
    <dbReference type="NCBI Taxonomy" id="223818"/>
    <lineage>
        <taxon>Eukaryota</taxon>
        <taxon>Fungi</taxon>
        <taxon>Dikarya</taxon>
        <taxon>Basidiomycota</taxon>
        <taxon>Ustilaginomycotina</taxon>
        <taxon>Malasseziomycetes</taxon>
        <taxon>Malasseziales</taxon>
        <taxon>Malasseziaceae</taxon>
        <taxon>Malassezia</taxon>
    </lineage>
</organism>
<dbReference type="AlphaFoldDB" id="A0AAF0F498"/>
<dbReference type="GeneID" id="85226204"/>
<evidence type="ECO:0000256" key="2">
    <source>
        <dbReference type="ARBA" id="ARBA00022741"/>
    </source>
</evidence>
<evidence type="ECO:0000259" key="6">
    <source>
        <dbReference type="Pfam" id="PF24855"/>
    </source>
</evidence>
<keyword evidence="2" id="KW-0547">Nucleotide-binding</keyword>
<dbReference type="InterPro" id="IPR027417">
    <property type="entry name" value="P-loop_NTPase"/>
</dbReference>
<dbReference type="EMBL" id="CP119961">
    <property type="protein sequence ID" value="WFD39574.1"/>
    <property type="molecule type" value="Genomic_DNA"/>
</dbReference>
<dbReference type="Gene3D" id="3.40.50.300">
    <property type="entry name" value="P-loop containing nucleotide triphosphate hydrolases"/>
    <property type="match status" value="1"/>
</dbReference>
<evidence type="ECO:0000256" key="3">
    <source>
        <dbReference type="ARBA" id="ARBA00022801"/>
    </source>
</evidence>
<keyword evidence="8" id="KW-1185">Reference proteome</keyword>
<dbReference type="PANTHER" id="PTHR21231:SF3">
    <property type="entry name" value="GPN-LOOP GTPASE 2"/>
    <property type="match status" value="1"/>
</dbReference>
<protein>
    <recommendedName>
        <fullName evidence="5">ATP-binding domain 1 family member B homolog</fullName>
    </recommendedName>
</protein>
<proteinExistence type="inferred from homology"/>
<evidence type="ECO:0000256" key="5">
    <source>
        <dbReference type="ARBA" id="ARBA00080015"/>
    </source>
</evidence>
<gene>
    <name evidence="7" type="ORF">MJAP1_002553</name>
</gene>
<dbReference type="PANTHER" id="PTHR21231">
    <property type="entry name" value="XPA-BINDING PROTEIN 1-RELATED"/>
    <property type="match status" value="1"/>
</dbReference>
<evidence type="ECO:0000256" key="1">
    <source>
        <dbReference type="ARBA" id="ARBA00005290"/>
    </source>
</evidence>
<dbReference type="RefSeq" id="XP_060122471.1">
    <property type="nucleotide sequence ID" value="XM_060266488.1"/>
</dbReference>
<sequence length="584" mass="64510">MANLSYVARLTQIGPPGSGKTTYCHGMYQFLTAVERPVQIVNLDPANDTVPYPCAVSLSELISVRDVMAELDLGPNGAMLYCMEYLEHNLDWLESRLAVLDSDYVIFDLPGQVELSTNHPSLKRILERLQKQQDWRLVAVHLADASNISDPARYVSLLILALRAMLMLELPHVNVLSKMDLLDDEQRDALLFSLDYYTEVQDLSYLSDHLAESQPRLAAMSRVLCEVVEDFGLVSFETLAVEDKASMLHLVQVLDRAIGYEKVTKAWGRGAPLPLMRLLALLASVLPLGVFAAGTPSAINATSLIPDDISDTCYTLLTRLNEDSVFQKCTEPLIEATDIYSNLSSTSNTSSDSLSKSLDSLCNHDYGCDRTVVRQYIAYFWDQCSDELEAQNDQVMQLYDYMYIFNPFRDAICSKDNKNNYCLQTLAPFMQPSADLQMLQLNAMVPDAGDVYSDAYWSHVMATMPSSNSSSSSSEALAPEQVFLFLSGSTDKDTLCSECTRNVLAAYIGFEMGTPYALGTERSAVLKPQQTIYDNARKQCGADFVHSINQQAGVQQFADASGAAALRVSAWAFVVVVGAALALL</sequence>
<comment type="similarity">
    <text evidence="1">Belongs to the GPN-loop GTPase family.</text>
</comment>
<dbReference type="GO" id="GO:0005737">
    <property type="term" value="C:cytoplasm"/>
    <property type="evidence" value="ECO:0007669"/>
    <property type="project" value="TreeGrafter"/>
</dbReference>
<dbReference type="InterPro" id="IPR056146">
    <property type="entry name" value="DUF7729"/>
</dbReference>
<accession>A0AAF0F498</accession>
<keyword evidence="4" id="KW-0342">GTP-binding</keyword>
<name>A0AAF0F498_9BASI</name>
<dbReference type="Pfam" id="PF03029">
    <property type="entry name" value="ATP_bind_1"/>
    <property type="match status" value="1"/>
</dbReference>
<dbReference type="InterPro" id="IPR004130">
    <property type="entry name" value="Gpn"/>
</dbReference>
<dbReference type="InterPro" id="IPR030231">
    <property type="entry name" value="Gpn2"/>
</dbReference>
<evidence type="ECO:0000256" key="4">
    <source>
        <dbReference type="ARBA" id="ARBA00023134"/>
    </source>
</evidence>
<dbReference type="GO" id="GO:0005525">
    <property type="term" value="F:GTP binding"/>
    <property type="evidence" value="ECO:0007669"/>
    <property type="project" value="UniProtKB-KW"/>
</dbReference>
<dbReference type="Pfam" id="PF24855">
    <property type="entry name" value="DUF7729"/>
    <property type="match status" value="1"/>
</dbReference>
<keyword evidence="3" id="KW-0378">Hydrolase</keyword>
<evidence type="ECO:0000313" key="7">
    <source>
        <dbReference type="EMBL" id="WFD39574.1"/>
    </source>
</evidence>
<dbReference type="GO" id="GO:0003924">
    <property type="term" value="F:GTPase activity"/>
    <property type="evidence" value="ECO:0007669"/>
    <property type="project" value="TreeGrafter"/>
</dbReference>
<reference evidence="7" key="1">
    <citation type="submission" date="2023-03" db="EMBL/GenBank/DDBJ databases">
        <title>Mating type loci evolution in Malassezia.</title>
        <authorList>
            <person name="Coelho M.A."/>
        </authorList>
    </citation>
    <scope>NUCLEOTIDE SEQUENCE</scope>
    <source>
        <strain evidence="7">CBS 9431</strain>
    </source>
</reference>
<dbReference type="CDD" id="cd17871">
    <property type="entry name" value="GPN2"/>
    <property type="match status" value="1"/>
</dbReference>